<evidence type="ECO:0000313" key="1">
    <source>
        <dbReference type="EMBL" id="KAJ7706645.1"/>
    </source>
</evidence>
<accession>A0AAD7GWB2</accession>
<protein>
    <submittedName>
        <fullName evidence="1">Uncharacterized protein</fullName>
    </submittedName>
</protein>
<dbReference type="EMBL" id="JARKIB010000454">
    <property type="protein sequence ID" value="KAJ7706645.1"/>
    <property type="molecule type" value="Genomic_DNA"/>
</dbReference>
<dbReference type="EMBL" id="JARKIB010000043">
    <property type="protein sequence ID" value="KAJ7757891.1"/>
    <property type="molecule type" value="Genomic_DNA"/>
</dbReference>
<reference evidence="1" key="1">
    <citation type="submission" date="2023-03" db="EMBL/GenBank/DDBJ databases">
        <title>Massive genome expansion in bonnet fungi (Mycena s.s.) driven by repeated elements and novel gene families across ecological guilds.</title>
        <authorList>
            <consortium name="Lawrence Berkeley National Laboratory"/>
            <person name="Harder C.B."/>
            <person name="Miyauchi S."/>
            <person name="Viragh M."/>
            <person name="Kuo A."/>
            <person name="Thoen E."/>
            <person name="Andreopoulos B."/>
            <person name="Lu D."/>
            <person name="Skrede I."/>
            <person name="Drula E."/>
            <person name="Henrissat B."/>
            <person name="Morin E."/>
            <person name="Kohler A."/>
            <person name="Barry K."/>
            <person name="LaButti K."/>
            <person name="Morin E."/>
            <person name="Salamov A."/>
            <person name="Lipzen A."/>
            <person name="Mereny Z."/>
            <person name="Hegedus B."/>
            <person name="Baldrian P."/>
            <person name="Stursova M."/>
            <person name="Weitz H."/>
            <person name="Taylor A."/>
            <person name="Grigoriev I.V."/>
            <person name="Nagy L.G."/>
            <person name="Martin F."/>
            <person name="Kauserud H."/>
        </authorList>
    </citation>
    <scope>NUCLEOTIDE SEQUENCE</scope>
    <source>
        <strain evidence="1">CBHHK182m</strain>
    </source>
</reference>
<name>A0AAD7GWB2_9AGAR</name>
<keyword evidence="3" id="KW-1185">Reference proteome</keyword>
<proteinExistence type="predicted"/>
<sequence length="117" mass="12987">MWGLKGWPNAVHQLRRVVATASTEVTTLPPPSSLTTAVLTAVLIACRRRRRHCSLPLPSRARAAIKPPPDHIAHQQHVPHITPPLPHITPTPPPTVPTPDINLINYFFSIFSFHILL</sequence>
<dbReference type="AlphaFoldDB" id="A0AAD7GWB2"/>
<organism evidence="1 3">
    <name type="scientific">Mycena metata</name>
    <dbReference type="NCBI Taxonomy" id="1033252"/>
    <lineage>
        <taxon>Eukaryota</taxon>
        <taxon>Fungi</taxon>
        <taxon>Dikarya</taxon>
        <taxon>Basidiomycota</taxon>
        <taxon>Agaricomycotina</taxon>
        <taxon>Agaricomycetes</taxon>
        <taxon>Agaricomycetidae</taxon>
        <taxon>Agaricales</taxon>
        <taxon>Marasmiineae</taxon>
        <taxon>Mycenaceae</taxon>
        <taxon>Mycena</taxon>
    </lineage>
</organism>
<evidence type="ECO:0000313" key="3">
    <source>
        <dbReference type="Proteomes" id="UP001215598"/>
    </source>
</evidence>
<evidence type="ECO:0000313" key="2">
    <source>
        <dbReference type="EMBL" id="KAJ7757891.1"/>
    </source>
</evidence>
<dbReference type="Proteomes" id="UP001215598">
    <property type="component" value="Unassembled WGS sequence"/>
</dbReference>
<comment type="caution">
    <text evidence="1">The sequence shown here is derived from an EMBL/GenBank/DDBJ whole genome shotgun (WGS) entry which is preliminary data.</text>
</comment>
<gene>
    <name evidence="2" type="ORF">B0H16DRAFT_1721023</name>
    <name evidence="1" type="ORF">B0H16DRAFT_1746820</name>
</gene>